<evidence type="ECO:0000313" key="8">
    <source>
        <dbReference type="EMBL" id="KAK2193553.1"/>
    </source>
</evidence>
<evidence type="ECO:0000259" key="7">
    <source>
        <dbReference type="Pfam" id="PF04547"/>
    </source>
</evidence>
<evidence type="ECO:0000256" key="1">
    <source>
        <dbReference type="ARBA" id="ARBA00004141"/>
    </source>
</evidence>
<dbReference type="GO" id="GO:0005886">
    <property type="term" value="C:plasma membrane"/>
    <property type="evidence" value="ECO:0007669"/>
    <property type="project" value="TreeGrafter"/>
</dbReference>
<evidence type="ECO:0000256" key="3">
    <source>
        <dbReference type="ARBA" id="ARBA00022692"/>
    </source>
</evidence>
<name>A0AAD9UL64_RIDPI</name>
<protein>
    <recommendedName>
        <fullName evidence="6">Anoctamin</fullName>
    </recommendedName>
</protein>
<dbReference type="InterPro" id="IPR007632">
    <property type="entry name" value="Anoctamin"/>
</dbReference>
<keyword evidence="4 6" id="KW-1133">Transmembrane helix</keyword>
<comment type="subcellular location">
    <subcellularLocation>
        <location evidence="1 6">Membrane</location>
        <topology evidence="1 6">Multi-pass membrane protein</topology>
    </subcellularLocation>
</comment>
<evidence type="ECO:0000256" key="5">
    <source>
        <dbReference type="ARBA" id="ARBA00023136"/>
    </source>
</evidence>
<dbReference type="PANTHER" id="PTHR12308:SF51">
    <property type="entry name" value="ANOCTAMIN-8"/>
    <property type="match status" value="1"/>
</dbReference>
<proteinExistence type="inferred from homology"/>
<accession>A0AAD9UL64</accession>
<dbReference type="EMBL" id="JAODUO010000011">
    <property type="protein sequence ID" value="KAK2193553.1"/>
    <property type="molecule type" value="Genomic_DNA"/>
</dbReference>
<dbReference type="PANTHER" id="PTHR12308">
    <property type="entry name" value="ANOCTAMIN"/>
    <property type="match status" value="1"/>
</dbReference>
<evidence type="ECO:0000256" key="6">
    <source>
        <dbReference type="RuleBase" id="RU280814"/>
    </source>
</evidence>
<reference evidence="8" key="1">
    <citation type="journal article" date="2023" name="Mol. Biol. Evol.">
        <title>Third-Generation Sequencing Reveals the Adaptive Role of the Epigenome in Three Deep-Sea Polychaetes.</title>
        <authorList>
            <person name="Perez M."/>
            <person name="Aroh O."/>
            <person name="Sun Y."/>
            <person name="Lan Y."/>
            <person name="Juniper S.K."/>
            <person name="Young C.R."/>
            <person name="Angers B."/>
            <person name="Qian P.Y."/>
        </authorList>
    </citation>
    <scope>NUCLEOTIDE SEQUENCE</scope>
    <source>
        <strain evidence="8">R07B-5</strain>
    </source>
</reference>
<keyword evidence="9" id="KW-1185">Reference proteome</keyword>
<evidence type="ECO:0000256" key="2">
    <source>
        <dbReference type="ARBA" id="ARBA00009671"/>
    </source>
</evidence>
<dbReference type="AlphaFoldDB" id="A0AAD9UL64"/>
<gene>
    <name evidence="8" type="ORF">NP493_10g06017</name>
</gene>
<organism evidence="8 9">
    <name type="scientific">Ridgeia piscesae</name>
    <name type="common">Tubeworm</name>
    <dbReference type="NCBI Taxonomy" id="27915"/>
    <lineage>
        <taxon>Eukaryota</taxon>
        <taxon>Metazoa</taxon>
        <taxon>Spiralia</taxon>
        <taxon>Lophotrochozoa</taxon>
        <taxon>Annelida</taxon>
        <taxon>Polychaeta</taxon>
        <taxon>Sedentaria</taxon>
        <taxon>Canalipalpata</taxon>
        <taxon>Sabellida</taxon>
        <taxon>Siboglinidae</taxon>
        <taxon>Ridgeia</taxon>
    </lineage>
</organism>
<keyword evidence="3 6" id="KW-0812">Transmembrane</keyword>
<dbReference type="GO" id="GO:0005254">
    <property type="term" value="F:chloride channel activity"/>
    <property type="evidence" value="ECO:0007669"/>
    <property type="project" value="TreeGrafter"/>
</dbReference>
<dbReference type="Pfam" id="PF04547">
    <property type="entry name" value="Anoctamin"/>
    <property type="match status" value="1"/>
</dbReference>
<comment type="caution">
    <text evidence="8">The sequence shown here is derived from an EMBL/GenBank/DDBJ whole genome shotgun (WGS) entry which is preliminary data.</text>
</comment>
<feature type="transmembrane region" description="Helical" evidence="6">
    <location>
        <begin position="93"/>
        <end position="113"/>
    </location>
</feature>
<keyword evidence="5 6" id="KW-0472">Membrane</keyword>
<evidence type="ECO:0000313" key="9">
    <source>
        <dbReference type="Proteomes" id="UP001209878"/>
    </source>
</evidence>
<evidence type="ECO:0000256" key="4">
    <source>
        <dbReference type="ARBA" id="ARBA00022989"/>
    </source>
</evidence>
<comment type="caution">
    <text evidence="6">Lacks conserved residue(s) required for the propagation of feature annotation.</text>
</comment>
<dbReference type="InterPro" id="IPR049452">
    <property type="entry name" value="Anoctamin_TM"/>
</dbReference>
<dbReference type="Proteomes" id="UP001209878">
    <property type="component" value="Unassembled WGS sequence"/>
</dbReference>
<feature type="transmembrane region" description="Helical" evidence="6">
    <location>
        <begin position="61"/>
        <end position="81"/>
    </location>
</feature>
<feature type="domain" description="Anoctamin transmembrane" evidence="7">
    <location>
        <begin position="1"/>
        <end position="127"/>
    </location>
</feature>
<feature type="transmembrane region" description="Helical" evidence="6">
    <location>
        <begin position="5"/>
        <end position="24"/>
    </location>
</feature>
<sequence length="140" mass="16060">MFIQFGYVTVFSSVYPTAAMWALLDNIIDMRVGSTKYCLAYQRPFGQRAASIGTWQSALEVVSIMSIITNCILISMSDIAARFSPKLHIYERTIVMIIFEHLILALWLGIYYVTPKVPVWVAEERARLEHRRREAVKVGQ</sequence>
<comment type="similarity">
    <text evidence="2 6">Belongs to the anoctamin family.</text>
</comment>